<dbReference type="PRINTS" id="PR01217">
    <property type="entry name" value="PRICHEXTENSN"/>
</dbReference>
<reference evidence="2 3" key="1">
    <citation type="journal article" name="Sci. Rep.">
        <title>Telomere-to-telomere assembled and centromere annotated genomes of the two main subspecies of the button mushroom Agaricus bisporus reveal especially polymorphic chromosome ends.</title>
        <authorList>
            <person name="Sonnenberg A.S.M."/>
            <person name="Sedaghat-Telgerd N."/>
            <person name="Lavrijssen B."/>
            <person name="Ohm R.A."/>
            <person name="Hendrickx P.M."/>
            <person name="Scholtmeijer K."/>
            <person name="Baars J.J.P."/>
            <person name="van Peer A."/>
        </authorList>
    </citation>
    <scope>NUCLEOTIDE SEQUENCE [LARGE SCALE GENOMIC DNA]</scope>
    <source>
        <strain evidence="2 3">H119_p4</strain>
    </source>
</reference>
<feature type="compositionally biased region" description="Pro residues" evidence="1">
    <location>
        <begin position="253"/>
        <end position="264"/>
    </location>
</feature>
<feature type="compositionally biased region" description="Pro residues" evidence="1">
    <location>
        <begin position="427"/>
        <end position="437"/>
    </location>
</feature>
<feature type="region of interest" description="Disordered" evidence="1">
    <location>
        <begin position="215"/>
        <end position="277"/>
    </location>
</feature>
<accession>A0A8H7KJF4</accession>
<dbReference type="AlphaFoldDB" id="A0A8H7KJF4"/>
<proteinExistence type="predicted"/>
<dbReference type="Proteomes" id="UP000629468">
    <property type="component" value="Unassembled WGS sequence"/>
</dbReference>
<feature type="compositionally biased region" description="Pro residues" evidence="1">
    <location>
        <begin position="393"/>
        <end position="403"/>
    </location>
</feature>
<feature type="compositionally biased region" description="Low complexity" evidence="1">
    <location>
        <begin position="365"/>
        <end position="376"/>
    </location>
</feature>
<sequence>MARLTSTSTCAKVDEMKSRLPKLGNHTISGEEFFFFPDGNMIDLFPPDTDIDSWTLPRLRPATRNLLSDEPDVDLDPSDSRLIPRDPWKCSSPCHSPTPYERAKSKALSLWNQRLNAVTVTAPPLEEGAGQVGGNAPAVKMLATKGKQVEKMEVDKAHRSLNCNHYLPVLEVSDFEDSGDWSDEGDFPEGMFNSQVGRALLAAARNVEDELEIPAASRLTTPRSERATGFPESSLTPLSYTSVPVPLDNRSPTPFPSTPTPAPTSTPSTGRSRTLTAGQKGMLKLVNTSIVMLDDIEPEHPLYAPFTDCILWASHVLIKRRDLDGYKTSSVAGIGSFSEQLAKIIGSVDPPPRAFESTPPPPTPSGTATPRPRSPSADMDMTPRKSKKAKPAQPTPPPAPQPPIFGKDPVPSKNNSYAKATARRPPQQRPPPRPQAPAAPAAIAPTTPASKPSGKKRRARHTCHGASRPGVFLTPPAGSSIRANHISPAMLAEINTHLKNDVSSDVILEHSEDSGSGIFIAASRVLNSSETACVLKHIRRLVTVAGVVPINIRKNAFFLITLRATSSLLMTS</sequence>
<feature type="compositionally biased region" description="Basic residues" evidence="1">
    <location>
        <begin position="453"/>
        <end position="463"/>
    </location>
</feature>
<name>A0A8H7KJF4_AGABI</name>
<evidence type="ECO:0000313" key="3">
    <source>
        <dbReference type="Proteomes" id="UP000629468"/>
    </source>
</evidence>
<feature type="region of interest" description="Disordered" evidence="1">
    <location>
        <begin position="347"/>
        <end position="476"/>
    </location>
</feature>
<feature type="compositionally biased region" description="Low complexity" evidence="1">
    <location>
        <begin position="438"/>
        <end position="449"/>
    </location>
</feature>
<gene>
    <name evidence="2" type="ORF">Agabi119p4_3481</name>
</gene>
<feature type="compositionally biased region" description="Low complexity" evidence="1">
    <location>
        <begin position="265"/>
        <end position="274"/>
    </location>
</feature>
<feature type="compositionally biased region" description="Polar residues" evidence="1">
    <location>
        <begin position="231"/>
        <end position="242"/>
    </location>
</feature>
<protein>
    <submittedName>
        <fullName evidence="2">Uncharacterized protein</fullName>
    </submittedName>
</protein>
<evidence type="ECO:0000256" key="1">
    <source>
        <dbReference type="SAM" id="MobiDB-lite"/>
    </source>
</evidence>
<dbReference type="EMBL" id="JABXXO010000004">
    <property type="protein sequence ID" value="KAF7779136.1"/>
    <property type="molecule type" value="Genomic_DNA"/>
</dbReference>
<comment type="caution">
    <text evidence="2">The sequence shown here is derived from an EMBL/GenBank/DDBJ whole genome shotgun (WGS) entry which is preliminary data.</text>
</comment>
<organism evidence="2 3">
    <name type="scientific">Agaricus bisporus var. burnettii</name>
    <dbReference type="NCBI Taxonomy" id="192524"/>
    <lineage>
        <taxon>Eukaryota</taxon>
        <taxon>Fungi</taxon>
        <taxon>Dikarya</taxon>
        <taxon>Basidiomycota</taxon>
        <taxon>Agaricomycotina</taxon>
        <taxon>Agaricomycetes</taxon>
        <taxon>Agaricomycetidae</taxon>
        <taxon>Agaricales</taxon>
        <taxon>Agaricineae</taxon>
        <taxon>Agaricaceae</taxon>
        <taxon>Agaricus</taxon>
    </lineage>
</organism>
<feature type="compositionally biased region" description="Pro residues" evidence="1">
    <location>
        <begin position="349"/>
        <end position="364"/>
    </location>
</feature>
<evidence type="ECO:0000313" key="2">
    <source>
        <dbReference type="EMBL" id="KAF7779136.1"/>
    </source>
</evidence>